<keyword evidence="2" id="KW-1185">Reference proteome</keyword>
<accession>I4Z3N7</accession>
<name>I4Z3N7_9HYPH</name>
<gene>
    <name evidence="1" type="ORF">MicloDRAFT_00003560</name>
</gene>
<protein>
    <submittedName>
        <fullName evidence="1">Uncharacterized protein</fullName>
    </submittedName>
</protein>
<dbReference type="Proteomes" id="UP000003947">
    <property type="component" value="Unassembled WGS sequence"/>
</dbReference>
<evidence type="ECO:0000313" key="1">
    <source>
        <dbReference type="EMBL" id="EIM30829.1"/>
    </source>
</evidence>
<organism evidence="1 2">
    <name type="scientific">Microvirga lotononidis</name>
    <dbReference type="NCBI Taxonomy" id="864069"/>
    <lineage>
        <taxon>Bacteria</taxon>
        <taxon>Pseudomonadati</taxon>
        <taxon>Pseudomonadota</taxon>
        <taxon>Alphaproteobacteria</taxon>
        <taxon>Hyphomicrobiales</taxon>
        <taxon>Methylobacteriaceae</taxon>
        <taxon>Microvirga</taxon>
    </lineage>
</organism>
<evidence type="ECO:0000313" key="2">
    <source>
        <dbReference type="Proteomes" id="UP000003947"/>
    </source>
</evidence>
<reference evidence="1 2" key="1">
    <citation type="submission" date="2012-02" db="EMBL/GenBank/DDBJ databases">
        <title>Improved High-Quality Draft sequence of Microvirga sp. WSM3557.</title>
        <authorList>
            <consortium name="US DOE Joint Genome Institute"/>
            <person name="Lucas S."/>
            <person name="Han J."/>
            <person name="Lapidus A."/>
            <person name="Cheng J.-F."/>
            <person name="Goodwin L."/>
            <person name="Pitluck S."/>
            <person name="Peters L."/>
            <person name="Zhang X."/>
            <person name="Detter J.C."/>
            <person name="Han C."/>
            <person name="Tapia R."/>
            <person name="Land M."/>
            <person name="Hauser L."/>
            <person name="Kyrpides N."/>
            <person name="Ivanova N."/>
            <person name="Pagani I."/>
            <person name="Brau L."/>
            <person name="Yates R."/>
            <person name="O'Hara G."/>
            <person name="Rui T."/>
            <person name="Howieson J."/>
            <person name="Reeve W."/>
            <person name="Woyke T."/>
        </authorList>
    </citation>
    <scope>NUCLEOTIDE SEQUENCE [LARGE SCALE GENOMIC DNA]</scope>
    <source>
        <strain evidence="1 2">WSM3557</strain>
    </source>
</reference>
<dbReference type="EMBL" id="JH660635">
    <property type="protein sequence ID" value="EIM30829.1"/>
    <property type="molecule type" value="Genomic_DNA"/>
</dbReference>
<sequence>MLLPVCQPLGDLIECVVSTQALDTKELSYDAAESEVWCLALDLVSSRYKDGEAFYPANLSKPDHQCGFSDPSFAFDENYLCAGFMWSLNKGNQLQQFCSAAYKVLFQGRHAIATSLNSDVGRNWSPEPWDIHWPGTLEVDKLGRCAGGHSIRKRTTGRNSCEPSGAIHRFSKDCVFSSMGCPQRATKRVSGCDAYRQLQPYLFNGRMKLYGREAGTPRVVCMGIPWQTESNESLKSALAACNPQALTRKLSCLCMKRINDELKAANVIK</sequence>
<proteinExistence type="predicted"/>
<dbReference type="AlphaFoldDB" id="I4Z3N7"/>
<dbReference type="HOGENOM" id="CLU_1033679_0_0_5"/>